<dbReference type="EMBL" id="PVTL01000009">
    <property type="protein sequence ID" value="PRY65982.1"/>
    <property type="molecule type" value="Genomic_DNA"/>
</dbReference>
<dbReference type="AlphaFoldDB" id="A0A2T0V715"/>
<reference evidence="4 5" key="1">
    <citation type="submission" date="2018-03" db="EMBL/GenBank/DDBJ databases">
        <title>Genomic Encyclopedia of Type Strains, Phase III (KMG-III): the genomes of soil and plant-associated and newly described type strains.</title>
        <authorList>
            <person name="Whitman W."/>
        </authorList>
    </citation>
    <scope>NUCLEOTIDE SEQUENCE [LARGE SCALE GENOMIC DNA]</scope>
    <source>
        <strain evidence="4 5">CGMCC 1.12484</strain>
    </source>
</reference>
<proteinExistence type="predicted"/>
<name>A0A2T0V715_9MICO</name>
<evidence type="ECO:0000256" key="3">
    <source>
        <dbReference type="SAM" id="SignalP"/>
    </source>
</evidence>
<evidence type="ECO:0000256" key="2">
    <source>
        <dbReference type="SAM" id="Phobius"/>
    </source>
</evidence>
<evidence type="ECO:0000313" key="5">
    <source>
        <dbReference type="Proteomes" id="UP000237983"/>
    </source>
</evidence>
<protein>
    <recommendedName>
        <fullName evidence="6">LPXTG-motif cell wall-anchored protein</fullName>
    </recommendedName>
</protein>
<feature type="region of interest" description="Disordered" evidence="1">
    <location>
        <begin position="35"/>
        <end position="55"/>
    </location>
</feature>
<feature type="signal peptide" evidence="3">
    <location>
        <begin position="1"/>
        <end position="28"/>
    </location>
</feature>
<keyword evidence="3" id="KW-0732">Signal</keyword>
<feature type="transmembrane region" description="Helical" evidence="2">
    <location>
        <begin position="72"/>
        <end position="89"/>
    </location>
</feature>
<keyword evidence="5" id="KW-1185">Reference proteome</keyword>
<evidence type="ECO:0000256" key="1">
    <source>
        <dbReference type="SAM" id="MobiDB-lite"/>
    </source>
</evidence>
<dbReference type="RefSeq" id="WP_106214515.1">
    <property type="nucleotide sequence ID" value="NZ_PVTL01000009.1"/>
</dbReference>
<accession>A0A2T0V715</accession>
<feature type="chain" id="PRO_5015705813" description="LPXTG-motif cell wall-anchored protein" evidence="3">
    <location>
        <begin position="29"/>
        <end position="102"/>
    </location>
</feature>
<evidence type="ECO:0008006" key="6">
    <source>
        <dbReference type="Google" id="ProtNLM"/>
    </source>
</evidence>
<evidence type="ECO:0000313" key="4">
    <source>
        <dbReference type="EMBL" id="PRY65982.1"/>
    </source>
</evidence>
<organism evidence="4 5">
    <name type="scientific">Glaciihabitans tibetensis</name>
    <dbReference type="NCBI Taxonomy" id="1266600"/>
    <lineage>
        <taxon>Bacteria</taxon>
        <taxon>Bacillati</taxon>
        <taxon>Actinomycetota</taxon>
        <taxon>Actinomycetes</taxon>
        <taxon>Micrococcales</taxon>
        <taxon>Microbacteriaceae</taxon>
        <taxon>Glaciihabitans</taxon>
    </lineage>
</organism>
<keyword evidence="2" id="KW-0472">Membrane</keyword>
<comment type="caution">
    <text evidence="4">The sequence shown here is derived from an EMBL/GenBank/DDBJ whole genome shotgun (WGS) entry which is preliminary data.</text>
</comment>
<keyword evidence="2" id="KW-0812">Transmembrane</keyword>
<sequence>MYRRAVVLTVIAVLGGIGGAGLSTSALASEPATAHVVHEESTTEPIAIAKGSGTEAPREQVAETAKTPGEPVILVSGLAVLLAAILMVVRSGSSRPASDDQR</sequence>
<gene>
    <name evidence="4" type="ORF">B0I08_109132</name>
</gene>
<keyword evidence="2" id="KW-1133">Transmembrane helix</keyword>
<dbReference type="Proteomes" id="UP000237983">
    <property type="component" value="Unassembled WGS sequence"/>
</dbReference>